<accession>A0A840S4D0</accession>
<comment type="similarity">
    <text evidence="1">Belongs to the UPF0161 family.</text>
</comment>
<keyword evidence="1" id="KW-0472">Membrane</keyword>
<protein>
    <recommendedName>
        <fullName evidence="1">Putative membrane protein insertion efficiency factor</fullName>
    </recommendedName>
</protein>
<dbReference type="PANTHER" id="PTHR33383">
    <property type="entry name" value="MEMBRANE PROTEIN INSERTION EFFICIENCY FACTOR-RELATED"/>
    <property type="match status" value="1"/>
</dbReference>
<organism evidence="2 3">
    <name type="scientific">Inhella inkyongensis</name>
    <dbReference type="NCBI Taxonomy" id="392593"/>
    <lineage>
        <taxon>Bacteria</taxon>
        <taxon>Pseudomonadati</taxon>
        <taxon>Pseudomonadota</taxon>
        <taxon>Betaproteobacteria</taxon>
        <taxon>Burkholderiales</taxon>
        <taxon>Sphaerotilaceae</taxon>
        <taxon>Inhella</taxon>
    </lineage>
</organism>
<keyword evidence="1" id="KW-1003">Cell membrane</keyword>
<comment type="caution">
    <text evidence="2">The sequence shown here is derived from an EMBL/GenBank/DDBJ whole genome shotgun (WGS) entry which is preliminary data.</text>
</comment>
<dbReference type="GO" id="GO:0005886">
    <property type="term" value="C:plasma membrane"/>
    <property type="evidence" value="ECO:0007669"/>
    <property type="project" value="UniProtKB-SubCell"/>
</dbReference>
<comment type="subcellular location">
    <subcellularLocation>
        <location evidence="1">Cell membrane</location>
        <topology evidence="1">Peripheral membrane protein</topology>
        <orientation evidence="1">Cytoplasmic side</orientation>
    </subcellularLocation>
</comment>
<dbReference type="RefSeq" id="WP_246071471.1">
    <property type="nucleotide sequence ID" value="NZ_CP040709.1"/>
</dbReference>
<dbReference type="AlphaFoldDB" id="A0A840S4D0"/>
<reference evidence="2 3" key="1">
    <citation type="submission" date="2020-08" db="EMBL/GenBank/DDBJ databases">
        <title>Genomic Encyclopedia of Type Strains, Phase IV (KMG-IV): sequencing the most valuable type-strain genomes for metagenomic binning, comparative biology and taxonomic classification.</title>
        <authorList>
            <person name="Goeker M."/>
        </authorList>
    </citation>
    <scope>NUCLEOTIDE SEQUENCE [LARGE SCALE GENOMIC DNA]</scope>
    <source>
        <strain evidence="2 3">DSM 23958</strain>
    </source>
</reference>
<dbReference type="EMBL" id="JACHHO010000003">
    <property type="protein sequence ID" value="MBB5205225.1"/>
    <property type="molecule type" value="Genomic_DNA"/>
</dbReference>
<evidence type="ECO:0000256" key="1">
    <source>
        <dbReference type="HAMAP-Rule" id="MF_00386"/>
    </source>
</evidence>
<dbReference type="Proteomes" id="UP000554837">
    <property type="component" value="Unassembled WGS sequence"/>
</dbReference>
<name>A0A840S4D0_9BURK</name>
<dbReference type="HAMAP" id="MF_00386">
    <property type="entry name" value="UPF0161_YidD"/>
    <property type="match status" value="1"/>
</dbReference>
<dbReference type="NCBIfam" id="TIGR00278">
    <property type="entry name" value="membrane protein insertion efficiency factor YidD"/>
    <property type="match status" value="1"/>
</dbReference>
<sequence length="98" mass="10653">MSSPSLLQRLLRGAVRGYQLLFSHWLNAGCRYTPSCSNYALQALDAHGGLAGSYLATRRLLRCHPFCLGGHDPVPAQAPRLFTGLRRSSSTPVNSTNP</sequence>
<dbReference type="InterPro" id="IPR002696">
    <property type="entry name" value="Membr_insert_effic_factor_YidD"/>
</dbReference>
<evidence type="ECO:0000313" key="2">
    <source>
        <dbReference type="EMBL" id="MBB5205225.1"/>
    </source>
</evidence>
<gene>
    <name evidence="2" type="ORF">HNQ51_002544</name>
</gene>
<dbReference type="SMART" id="SM01234">
    <property type="entry name" value="Haemolytic"/>
    <property type="match status" value="1"/>
</dbReference>
<evidence type="ECO:0000313" key="3">
    <source>
        <dbReference type="Proteomes" id="UP000554837"/>
    </source>
</evidence>
<keyword evidence="3" id="KW-1185">Reference proteome</keyword>
<dbReference type="Pfam" id="PF01809">
    <property type="entry name" value="YidD"/>
    <property type="match status" value="1"/>
</dbReference>
<dbReference type="PANTHER" id="PTHR33383:SF1">
    <property type="entry name" value="MEMBRANE PROTEIN INSERTION EFFICIENCY FACTOR-RELATED"/>
    <property type="match status" value="1"/>
</dbReference>
<proteinExistence type="inferred from homology"/>
<comment type="function">
    <text evidence="1">Could be involved in insertion of integral membrane proteins into the membrane.</text>
</comment>